<accession>A0AAD8GXF1</accession>
<keyword evidence="3" id="KW-1185">Reference proteome</keyword>
<protein>
    <submittedName>
        <fullName evidence="2">Oleoyl-acyl carrier protein thioesterase 1</fullName>
    </submittedName>
</protein>
<dbReference type="SUPFAM" id="SSF50494">
    <property type="entry name" value="Trypsin-like serine proteases"/>
    <property type="match status" value="1"/>
</dbReference>
<feature type="region of interest" description="Disordered" evidence="1">
    <location>
        <begin position="529"/>
        <end position="551"/>
    </location>
</feature>
<reference evidence="2" key="1">
    <citation type="submission" date="2023-02" db="EMBL/GenBank/DDBJ databases">
        <title>Genome of toxic invasive species Heracleum sosnowskyi carries increased number of genes despite the absence of recent whole-genome duplications.</title>
        <authorList>
            <person name="Schelkunov M."/>
            <person name="Shtratnikova V."/>
            <person name="Makarenko M."/>
            <person name="Klepikova A."/>
            <person name="Omelchenko D."/>
            <person name="Novikova G."/>
            <person name="Obukhova E."/>
            <person name="Bogdanov V."/>
            <person name="Penin A."/>
            <person name="Logacheva M."/>
        </authorList>
    </citation>
    <scope>NUCLEOTIDE SEQUENCE</scope>
    <source>
        <strain evidence="2">Hsosn_3</strain>
        <tissue evidence="2">Leaf</tissue>
    </source>
</reference>
<proteinExistence type="predicted"/>
<dbReference type="InterPro" id="IPR009003">
    <property type="entry name" value="Peptidase_S1_PA"/>
</dbReference>
<reference evidence="2" key="2">
    <citation type="submission" date="2023-05" db="EMBL/GenBank/DDBJ databases">
        <authorList>
            <person name="Schelkunov M.I."/>
        </authorList>
    </citation>
    <scope>NUCLEOTIDE SEQUENCE</scope>
    <source>
        <strain evidence="2">Hsosn_3</strain>
        <tissue evidence="2">Leaf</tissue>
    </source>
</reference>
<dbReference type="PANTHER" id="PTHR35729">
    <property type="entry name" value="T1B9.12 PROTEIN"/>
    <property type="match status" value="1"/>
</dbReference>
<evidence type="ECO:0000313" key="2">
    <source>
        <dbReference type="EMBL" id="KAK1356007.1"/>
    </source>
</evidence>
<feature type="compositionally biased region" description="Low complexity" evidence="1">
    <location>
        <begin position="283"/>
        <end position="293"/>
    </location>
</feature>
<dbReference type="PANTHER" id="PTHR35729:SF1">
    <property type="entry name" value="T1B9.12 PROTEIN"/>
    <property type="match status" value="1"/>
</dbReference>
<evidence type="ECO:0000256" key="1">
    <source>
        <dbReference type="SAM" id="MobiDB-lite"/>
    </source>
</evidence>
<organism evidence="2 3">
    <name type="scientific">Heracleum sosnowskyi</name>
    <dbReference type="NCBI Taxonomy" id="360622"/>
    <lineage>
        <taxon>Eukaryota</taxon>
        <taxon>Viridiplantae</taxon>
        <taxon>Streptophyta</taxon>
        <taxon>Embryophyta</taxon>
        <taxon>Tracheophyta</taxon>
        <taxon>Spermatophyta</taxon>
        <taxon>Magnoliopsida</taxon>
        <taxon>eudicotyledons</taxon>
        <taxon>Gunneridae</taxon>
        <taxon>Pentapetalae</taxon>
        <taxon>asterids</taxon>
        <taxon>campanulids</taxon>
        <taxon>Apiales</taxon>
        <taxon>Apiaceae</taxon>
        <taxon>Apioideae</taxon>
        <taxon>apioid superclade</taxon>
        <taxon>Tordylieae</taxon>
        <taxon>Tordyliinae</taxon>
        <taxon>Heracleum</taxon>
    </lineage>
</organism>
<sequence length="551" mass="60867">MKVLEKSWCFCKGGGKSERMKGSIFSSKGPAMVRIGIGGSLFGTGFLIHRNLLLTTHVNLPSVGSAESAEIWLQNGVQACLFPHRFFITSSILDLTIVSLDCVDGDSNVQVQHPLYMKTCTKLDLDLGSVVYLLGFAEKKELKVGECKVVIATDNLIKLSTDEVIWNPGSAGFDGHGNLAFMVCDPMKLATPPNTKSTSTSSASSSWNKEFRMQFGIPIPIICDWLNQHWEGNLDELTKPKLPIIRLMSAGQKSEFSSASFTMRQVFKSAEINSAEAEEDGTPSSSSNIISKPNCMPGTSLAPIANMCEVGARVSNPNSSHIQGIPTPEIYESPRLNSIPFSKRGSTQNQLLSINFPPKITRPAVSYQHVRKLLPFSDENFVKQPPLQHAMQEEDHLVERVQNCIDDADMASVGSISEVQYSSFPVEVGKVQNGYNSSDGETTMYSAETAESHNYPSPKRGNFNQVGRSQSCVNYNRWGAVQRNHIAQRTMVDNNRSFVQGRKMHSQGATSQRSNDYYSPTVSSIMKKRNNLEQPSRPRQYAVHSSAKWTF</sequence>
<comment type="caution">
    <text evidence="2">The sequence shown here is derived from an EMBL/GenBank/DDBJ whole genome shotgun (WGS) entry which is preliminary data.</text>
</comment>
<dbReference type="Proteomes" id="UP001237642">
    <property type="component" value="Unassembled WGS sequence"/>
</dbReference>
<evidence type="ECO:0000313" key="3">
    <source>
        <dbReference type="Proteomes" id="UP001237642"/>
    </source>
</evidence>
<name>A0AAD8GXF1_9APIA</name>
<gene>
    <name evidence="2" type="ORF">POM88_049263</name>
</gene>
<dbReference type="AlphaFoldDB" id="A0AAD8GXF1"/>
<feature type="region of interest" description="Disordered" evidence="1">
    <location>
        <begin position="274"/>
        <end position="293"/>
    </location>
</feature>
<dbReference type="EMBL" id="JAUIZM010000011">
    <property type="protein sequence ID" value="KAK1356007.1"/>
    <property type="molecule type" value="Genomic_DNA"/>
</dbReference>